<dbReference type="Proteomes" id="UP001301728">
    <property type="component" value="Unassembled WGS sequence"/>
</dbReference>
<accession>A0ABU5TVD7</accession>
<dbReference type="EMBL" id="JAYGHT010000012">
    <property type="protein sequence ID" value="MEA5518616.1"/>
    <property type="molecule type" value="Genomic_DNA"/>
</dbReference>
<name>A0ABU5TVD7_9CYAN</name>
<dbReference type="SUPFAM" id="SSF52540">
    <property type="entry name" value="P-loop containing nucleoside triphosphate hydrolases"/>
    <property type="match status" value="1"/>
</dbReference>
<dbReference type="Gene3D" id="3.40.50.300">
    <property type="entry name" value="P-loop containing nucleotide triphosphate hydrolases"/>
    <property type="match status" value="1"/>
</dbReference>
<gene>
    <name evidence="1" type="ORF">VB854_06600</name>
</gene>
<sequence>MTIELTQKHSAFKSFSLGVGFGSSVPQGWLSLVTQPLLIIVGLTGVGKSTVLSHLTEESSNFTLLPNRRTLTDEIIISQMAEDEQRLSYFCRIQRFNYTRQYRQKFPGGMAHVLSQLWVNPQQVKTQFIFDGLRGKDEVSFAVKAFTEAKFIVLDAPNKVRLQRILKRNDAFDSIKSFKPKTESKSIDLDDLTSFTALGIPEATSVFNAMEEQEILAWVHQGVVTVEELQEKLKIVVKEQQNYDSVSTRLRLEEMASERTLVIDTTVCNPQQAASQILSCLKVNQLMLSVS</sequence>
<reference evidence="1 2" key="1">
    <citation type="submission" date="2023-12" db="EMBL/GenBank/DDBJ databases">
        <title>Baltic Sea Cyanobacteria.</title>
        <authorList>
            <person name="Delbaje E."/>
            <person name="Fewer D.P."/>
            <person name="Shishido T.K."/>
        </authorList>
    </citation>
    <scope>NUCLEOTIDE SEQUENCE [LARGE SCALE GENOMIC DNA]</scope>
    <source>
        <strain evidence="1 2">CCNP 1315</strain>
    </source>
</reference>
<dbReference type="Pfam" id="PF13238">
    <property type="entry name" value="AAA_18"/>
    <property type="match status" value="1"/>
</dbReference>
<evidence type="ECO:0000313" key="1">
    <source>
        <dbReference type="EMBL" id="MEA5518616.1"/>
    </source>
</evidence>
<organism evidence="1 2">
    <name type="scientific">Limnoraphis robusta CCNP1315</name>
    <dbReference type="NCBI Taxonomy" id="3110306"/>
    <lineage>
        <taxon>Bacteria</taxon>
        <taxon>Bacillati</taxon>
        <taxon>Cyanobacteriota</taxon>
        <taxon>Cyanophyceae</taxon>
        <taxon>Oscillatoriophycideae</taxon>
        <taxon>Oscillatoriales</taxon>
        <taxon>Sirenicapillariaceae</taxon>
        <taxon>Limnoraphis</taxon>
    </lineage>
</organism>
<proteinExistence type="predicted"/>
<dbReference type="RefSeq" id="WP_323275490.1">
    <property type="nucleotide sequence ID" value="NZ_JAYGHT010000012.1"/>
</dbReference>
<comment type="caution">
    <text evidence="1">The sequence shown here is derived from an EMBL/GenBank/DDBJ whole genome shotgun (WGS) entry which is preliminary data.</text>
</comment>
<evidence type="ECO:0000313" key="2">
    <source>
        <dbReference type="Proteomes" id="UP001301728"/>
    </source>
</evidence>
<keyword evidence="2" id="KW-1185">Reference proteome</keyword>
<dbReference type="InterPro" id="IPR027417">
    <property type="entry name" value="P-loop_NTPase"/>
</dbReference>
<protein>
    <submittedName>
        <fullName evidence="1">AAA family ATPase</fullName>
    </submittedName>
</protein>